<sequence>MTIQSDNLMIVLQYLPAKEFESHMLVNRQWANLILNNKSKLPKLEIEHYNYLRHGRVWRFKPIRDSLELDHFPKGCYFKKLTIDATQEMFESLKNHAAKYGSILARDVTLLSILNSDEEGIQTPSSINFLNVEPRLIEDIVVTTESLKFDMTRSTLEERKYLFQHPSHFYSNHAKKVYVDFDRIDGSFHEFAILKTMMGFIFDQNSLLDNRYLFSMSIQLHSTSEFNENYFRTLFVEFYKHFQSANFPNKVFQNFNLYWHDRSTICSSTLETLNCYSKIPIENWPRFAKELKYKEIQDVFESTREDGWKMIIFSINGAFYGGSYTKLIPPDNKA</sequence>
<dbReference type="WBParaSite" id="ACRNAN_Path_1466.g5734.t1">
    <property type="protein sequence ID" value="ACRNAN_Path_1466.g5734.t1"/>
    <property type="gene ID" value="ACRNAN_Path_1466.g5734"/>
</dbReference>
<protein>
    <submittedName>
        <fullName evidence="2">F-box domain-containing protein</fullName>
    </submittedName>
</protein>
<dbReference type="Proteomes" id="UP000887540">
    <property type="component" value="Unplaced"/>
</dbReference>
<evidence type="ECO:0000313" key="1">
    <source>
        <dbReference type="Proteomes" id="UP000887540"/>
    </source>
</evidence>
<name>A0A914C1K7_9BILA</name>
<accession>A0A914C1K7</accession>
<dbReference type="AlphaFoldDB" id="A0A914C1K7"/>
<organism evidence="1 2">
    <name type="scientific">Acrobeloides nanus</name>
    <dbReference type="NCBI Taxonomy" id="290746"/>
    <lineage>
        <taxon>Eukaryota</taxon>
        <taxon>Metazoa</taxon>
        <taxon>Ecdysozoa</taxon>
        <taxon>Nematoda</taxon>
        <taxon>Chromadorea</taxon>
        <taxon>Rhabditida</taxon>
        <taxon>Tylenchina</taxon>
        <taxon>Cephalobomorpha</taxon>
        <taxon>Cephaloboidea</taxon>
        <taxon>Cephalobidae</taxon>
        <taxon>Acrobeloides</taxon>
    </lineage>
</organism>
<proteinExistence type="predicted"/>
<keyword evidence="1" id="KW-1185">Reference proteome</keyword>
<reference evidence="2" key="1">
    <citation type="submission" date="2022-11" db="UniProtKB">
        <authorList>
            <consortium name="WormBaseParasite"/>
        </authorList>
    </citation>
    <scope>IDENTIFICATION</scope>
</reference>
<evidence type="ECO:0000313" key="2">
    <source>
        <dbReference type="WBParaSite" id="ACRNAN_Path_1466.g5734.t1"/>
    </source>
</evidence>